<name>A0A2I0AHA1_9ASPA</name>
<keyword evidence="3" id="KW-1185">Reference proteome</keyword>
<dbReference type="AlphaFoldDB" id="A0A2I0AHA1"/>
<dbReference type="Proteomes" id="UP000236161">
    <property type="component" value="Unassembled WGS sequence"/>
</dbReference>
<proteinExistence type="predicted"/>
<evidence type="ECO:0000313" key="3">
    <source>
        <dbReference type="Proteomes" id="UP000236161"/>
    </source>
</evidence>
<evidence type="ECO:0000259" key="1">
    <source>
        <dbReference type="Pfam" id="PF26138"/>
    </source>
</evidence>
<sequence length="163" mass="18776">MLAQAFIRLRDMLVDRGVLRDTRFMSAAEQLAVFMRVIAQANSHRGICEFFQHSLETVSRNFRQVLQSILALRDDFIVLSNASSPCHPHIRHNSHFYPYFKDMIGTIDGTHVPAIVPVCKQNRYRNRKDFVSQNVMIAVSFDRQFVFLATGWEGSAADMRVLK</sequence>
<feature type="domain" description="DUF8040" evidence="1">
    <location>
        <begin position="1"/>
        <end position="70"/>
    </location>
</feature>
<dbReference type="EMBL" id="KZ451982">
    <property type="protein sequence ID" value="PKA54908.1"/>
    <property type="molecule type" value="Genomic_DNA"/>
</dbReference>
<evidence type="ECO:0000313" key="2">
    <source>
        <dbReference type="EMBL" id="PKA54908.1"/>
    </source>
</evidence>
<dbReference type="PANTHER" id="PTHR22930">
    <property type="match status" value="1"/>
</dbReference>
<dbReference type="OrthoDB" id="1681765at2759"/>
<dbReference type="Pfam" id="PF26138">
    <property type="entry name" value="DUF8040"/>
    <property type="match status" value="1"/>
</dbReference>
<dbReference type="STRING" id="1088818.A0A2I0AHA1"/>
<protein>
    <recommendedName>
        <fullName evidence="1">DUF8040 domain-containing protein</fullName>
    </recommendedName>
</protein>
<dbReference type="InterPro" id="IPR058353">
    <property type="entry name" value="DUF8040"/>
</dbReference>
<dbReference type="PANTHER" id="PTHR22930:SF259">
    <property type="entry name" value="OS08G0106900 PROTEIN"/>
    <property type="match status" value="1"/>
</dbReference>
<gene>
    <name evidence="2" type="ORF">AXF42_Ash000744</name>
</gene>
<reference evidence="2 3" key="1">
    <citation type="journal article" date="2017" name="Nature">
        <title>The Apostasia genome and the evolution of orchids.</title>
        <authorList>
            <person name="Zhang G.Q."/>
            <person name="Liu K.W."/>
            <person name="Li Z."/>
            <person name="Lohaus R."/>
            <person name="Hsiao Y.Y."/>
            <person name="Niu S.C."/>
            <person name="Wang J.Y."/>
            <person name="Lin Y.C."/>
            <person name="Xu Q."/>
            <person name="Chen L.J."/>
            <person name="Yoshida K."/>
            <person name="Fujiwara S."/>
            <person name="Wang Z.W."/>
            <person name="Zhang Y.Q."/>
            <person name="Mitsuda N."/>
            <person name="Wang M."/>
            <person name="Liu G.H."/>
            <person name="Pecoraro L."/>
            <person name="Huang H.X."/>
            <person name="Xiao X.J."/>
            <person name="Lin M."/>
            <person name="Wu X.Y."/>
            <person name="Wu W.L."/>
            <person name="Chen Y.Y."/>
            <person name="Chang S.B."/>
            <person name="Sakamoto S."/>
            <person name="Ohme-Takagi M."/>
            <person name="Yagi M."/>
            <person name="Zeng S.J."/>
            <person name="Shen C.Y."/>
            <person name="Yeh C.M."/>
            <person name="Luo Y.B."/>
            <person name="Tsai W.C."/>
            <person name="Van de Peer Y."/>
            <person name="Liu Z.J."/>
        </authorList>
    </citation>
    <scope>NUCLEOTIDE SEQUENCE [LARGE SCALE GENOMIC DNA]</scope>
    <source>
        <strain evidence="3">cv. Shenzhen</strain>
        <tissue evidence="2">Stem</tissue>
    </source>
</reference>
<organism evidence="2 3">
    <name type="scientific">Apostasia shenzhenica</name>
    <dbReference type="NCBI Taxonomy" id="1088818"/>
    <lineage>
        <taxon>Eukaryota</taxon>
        <taxon>Viridiplantae</taxon>
        <taxon>Streptophyta</taxon>
        <taxon>Embryophyta</taxon>
        <taxon>Tracheophyta</taxon>
        <taxon>Spermatophyta</taxon>
        <taxon>Magnoliopsida</taxon>
        <taxon>Liliopsida</taxon>
        <taxon>Asparagales</taxon>
        <taxon>Orchidaceae</taxon>
        <taxon>Apostasioideae</taxon>
        <taxon>Apostasia</taxon>
    </lineage>
</organism>
<accession>A0A2I0AHA1</accession>
<dbReference type="InterPro" id="IPR045249">
    <property type="entry name" value="HARBI1-like"/>
</dbReference>